<accession>A0ABX7IJ82</accession>
<name>A0ABX7IJ82_9ACTO</name>
<protein>
    <recommendedName>
        <fullName evidence="1">Inosine monophosphate cyclohydrolase-like domain-containing protein</fullName>
    </recommendedName>
</protein>
<gene>
    <name evidence="2" type="ORF">JTE88_03990</name>
</gene>
<feature type="domain" description="Inosine monophosphate cyclohydrolase-like" evidence="1">
    <location>
        <begin position="15"/>
        <end position="212"/>
    </location>
</feature>
<evidence type="ECO:0000259" key="1">
    <source>
        <dbReference type="Pfam" id="PF07826"/>
    </source>
</evidence>
<evidence type="ECO:0000313" key="3">
    <source>
        <dbReference type="Proteomes" id="UP000602653"/>
    </source>
</evidence>
<dbReference type="InterPro" id="IPR036795">
    <property type="entry name" value="IMP_cyclohydrolase-like_sf"/>
</dbReference>
<sequence>MTDNSIVSYLGSKSYPGRTLVLSVAPDAKTATIVYFIMGRSANSQNRIFVDDGEVVRTQAFDVSKVEDPRLIIYPIYRYFGSTHVFTNGDQTETIYQGLTAGLLPSESLEGGECEPDAPNFTPRISLVAQPEGYEMNIIKAADATGESSVHFDFQYPYIAGIGHCIHTYREDGTPLPSFTGEPVAFAHEDGLGKKIWDAINPEFKVSLLEATLDLESHEIVNISLFNKHEDVA</sequence>
<dbReference type="EMBL" id="CP070228">
    <property type="protein sequence ID" value="QRV02892.1"/>
    <property type="molecule type" value="Genomic_DNA"/>
</dbReference>
<dbReference type="RefSeq" id="WP_204425547.1">
    <property type="nucleotide sequence ID" value="NZ_CP070228.1"/>
</dbReference>
<dbReference type="Proteomes" id="UP000602653">
    <property type="component" value="Chromosome"/>
</dbReference>
<proteinExistence type="predicted"/>
<dbReference type="InterPro" id="IPR020600">
    <property type="entry name" value="IMP_cyclohydrolase-like"/>
</dbReference>
<keyword evidence="3" id="KW-1185">Reference proteome</keyword>
<reference evidence="2 3" key="1">
    <citation type="submission" date="2021-02" db="EMBL/GenBank/DDBJ databases">
        <title>Complete Genome Sequence of Arcanobacterium phocisimile strain DSM 26142T from a harbour seal.</title>
        <authorList>
            <person name="Borowiak M."/>
            <person name="Alssahen M."/>
            <person name="Malorny B."/>
            <person name="Laemmler C."/>
            <person name="Siebert U."/>
            <person name="Ploetz M."/>
            <person name="Abdulmawjood A."/>
        </authorList>
    </citation>
    <scope>NUCLEOTIDE SEQUENCE [LARGE SCALE GENOMIC DNA]</scope>
    <source>
        <strain evidence="2 3">DSM 26142</strain>
    </source>
</reference>
<organism evidence="2 3">
    <name type="scientific">Arcanobacterium phocisimile</name>
    <dbReference type="NCBI Taxonomy" id="1302235"/>
    <lineage>
        <taxon>Bacteria</taxon>
        <taxon>Bacillati</taxon>
        <taxon>Actinomycetota</taxon>
        <taxon>Actinomycetes</taxon>
        <taxon>Actinomycetales</taxon>
        <taxon>Actinomycetaceae</taxon>
        <taxon>Arcanobacterium</taxon>
    </lineage>
</organism>
<dbReference type="Gene3D" id="3.60.20.20">
    <property type="entry name" value="Inosine monophosphate cyclohydrolase-like"/>
    <property type="match status" value="1"/>
</dbReference>
<dbReference type="Pfam" id="PF07826">
    <property type="entry name" value="IMP_cyclohyd"/>
    <property type="match status" value="1"/>
</dbReference>
<dbReference type="SUPFAM" id="SSF75569">
    <property type="entry name" value="Archaeal IMP cyclohydrolase PurO"/>
    <property type="match status" value="1"/>
</dbReference>
<evidence type="ECO:0000313" key="2">
    <source>
        <dbReference type="EMBL" id="QRV02892.1"/>
    </source>
</evidence>